<dbReference type="Pfam" id="PF01547">
    <property type="entry name" value="SBP_bac_1"/>
    <property type="match status" value="1"/>
</dbReference>
<dbReference type="STRING" id="1120955.SAMN03080610_02725"/>
<reference evidence="5 6" key="1">
    <citation type="submission" date="2016-10" db="EMBL/GenBank/DDBJ databases">
        <authorList>
            <person name="de Groot N.N."/>
        </authorList>
    </citation>
    <scope>NUCLEOTIDE SEQUENCE [LARGE SCALE GENOMIC DNA]</scope>
    <source>
        <strain evidence="5 6">DSM 2698</strain>
    </source>
</reference>
<comment type="subcellular location">
    <subcellularLocation>
        <location evidence="1">Periplasm</location>
    </subcellularLocation>
</comment>
<name>A0A1G5NWH0_AFIMA</name>
<feature type="signal peptide" evidence="4">
    <location>
        <begin position="1"/>
        <end position="27"/>
    </location>
</feature>
<gene>
    <name evidence="5" type="ORF">SAMN03080610_02725</name>
</gene>
<dbReference type="GO" id="GO:0042597">
    <property type="term" value="C:periplasmic space"/>
    <property type="evidence" value="ECO:0007669"/>
    <property type="project" value="UniProtKB-SubCell"/>
</dbReference>
<evidence type="ECO:0000256" key="2">
    <source>
        <dbReference type="ARBA" id="ARBA00008520"/>
    </source>
</evidence>
<dbReference type="EMBL" id="FMVW01000006">
    <property type="protein sequence ID" value="SCZ41209.1"/>
    <property type="molecule type" value="Genomic_DNA"/>
</dbReference>
<feature type="chain" id="PRO_5011562623" evidence="4">
    <location>
        <begin position="28"/>
        <end position="419"/>
    </location>
</feature>
<protein>
    <submittedName>
        <fullName evidence="5">Multiple sugar transport system substrate-binding protein</fullName>
    </submittedName>
</protein>
<evidence type="ECO:0000313" key="5">
    <source>
        <dbReference type="EMBL" id="SCZ41209.1"/>
    </source>
</evidence>
<dbReference type="AlphaFoldDB" id="A0A1G5NWH0"/>
<proteinExistence type="inferred from homology"/>
<accession>A0A1G5NWH0</accession>
<dbReference type="PANTHER" id="PTHR43649">
    <property type="entry name" value="ARABINOSE-BINDING PROTEIN-RELATED"/>
    <property type="match status" value="1"/>
</dbReference>
<keyword evidence="5" id="KW-0813">Transport</keyword>
<dbReference type="PANTHER" id="PTHR43649:SF12">
    <property type="entry name" value="DIACETYLCHITOBIOSE BINDING PROTEIN DASA"/>
    <property type="match status" value="1"/>
</dbReference>
<evidence type="ECO:0000256" key="3">
    <source>
        <dbReference type="ARBA" id="ARBA00022764"/>
    </source>
</evidence>
<evidence type="ECO:0000256" key="4">
    <source>
        <dbReference type="SAM" id="SignalP"/>
    </source>
</evidence>
<dbReference type="Gene3D" id="3.40.190.10">
    <property type="entry name" value="Periplasmic binding protein-like II"/>
    <property type="match status" value="2"/>
</dbReference>
<organism evidence="5 6">
    <name type="scientific">Afifella marina DSM 2698</name>
    <dbReference type="NCBI Taxonomy" id="1120955"/>
    <lineage>
        <taxon>Bacteria</taxon>
        <taxon>Pseudomonadati</taxon>
        <taxon>Pseudomonadota</taxon>
        <taxon>Alphaproteobacteria</taxon>
        <taxon>Hyphomicrobiales</taxon>
        <taxon>Afifellaceae</taxon>
        <taxon>Afifella</taxon>
    </lineage>
</organism>
<dbReference type="InterPro" id="IPR050490">
    <property type="entry name" value="Bact_solute-bd_prot1"/>
</dbReference>
<sequence length="419" mass="45768">MNILRLSAATALVASSLGLGMAGPASAETTINALYMSQASYNEADVRSMTEAFEKANPDVKVNLEFVPYEGLRDKTLLASSSSQGYDVVLFDVIWTAEYAKRGILADDTDNISAEVKDEIFPGAWTTVEYNGHYYGMPWTNSSKLFFYNKEMVEKAGFDHAPQTWSELVEQAQAMKEQGIVEYPIVWSWAQAEAVICDYTVLLDAFDGKFLDKDGAPVFQEDGGLEALKFMVSTLDDGITNPNSTEYLEEDVRRVFSSGQAAFALNWPYMYNLANDPKESDISGKVGVMAPLGVKDRTEASGVNGSMGLGVTANTDNADIAWKYVQHMSSPEMQNSHAERSLPIWKASFENSEVISGREDLMKAASNAFTAMIARPTLPNYQEASNILQVSIQEALLGASSPEDALGSAADQLKSLTDQ</sequence>
<dbReference type="OrthoDB" id="9808332at2"/>
<comment type="similarity">
    <text evidence="2">Belongs to the bacterial solute-binding protein 1 family.</text>
</comment>
<keyword evidence="6" id="KW-1185">Reference proteome</keyword>
<dbReference type="InterPro" id="IPR006059">
    <property type="entry name" value="SBP"/>
</dbReference>
<keyword evidence="5" id="KW-0762">Sugar transport</keyword>
<evidence type="ECO:0000256" key="1">
    <source>
        <dbReference type="ARBA" id="ARBA00004418"/>
    </source>
</evidence>
<dbReference type="Proteomes" id="UP000199347">
    <property type="component" value="Unassembled WGS sequence"/>
</dbReference>
<evidence type="ECO:0000313" key="6">
    <source>
        <dbReference type="Proteomes" id="UP000199347"/>
    </source>
</evidence>
<keyword evidence="3" id="KW-0574">Periplasm</keyword>
<keyword evidence="4" id="KW-0732">Signal</keyword>
<dbReference type="SUPFAM" id="SSF53850">
    <property type="entry name" value="Periplasmic binding protein-like II"/>
    <property type="match status" value="1"/>
</dbReference>